<evidence type="ECO:0000256" key="3">
    <source>
        <dbReference type="ARBA" id="ARBA00006432"/>
    </source>
</evidence>
<dbReference type="InterPro" id="IPR000873">
    <property type="entry name" value="AMP-dep_synth/lig_dom"/>
</dbReference>
<dbReference type="GO" id="GO:0005777">
    <property type="term" value="C:peroxisome"/>
    <property type="evidence" value="ECO:0007669"/>
    <property type="project" value="UniProtKB-SubCell"/>
</dbReference>
<evidence type="ECO:0000256" key="5">
    <source>
        <dbReference type="ARBA" id="ARBA00022741"/>
    </source>
</evidence>
<protein>
    <submittedName>
        <fullName evidence="12">Uncharacterized protein</fullName>
    </submittedName>
</protein>
<keyword evidence="4" id="KW-0479">Metal-binding</keyword>
<dbReference type="PANTHER" id="PTHR24096">
    <property type="entry name" value="LONG-CHAIN-FATTY-ACID--COA LIGASE"/>
    <property type="match status" value="1"/>
</dbReference>
<feature type="transmembrane region" description="Helical" evidence="9">
    <location>
        <begin position="60"/>
        <end position="81"/>
    </location>
</feature>
<evidence type="ECO:0000256" key="4">
    <source>
        <dbReference type="ARBA" id="ARBA00022723"/>
    </source>
</evidence>
<evidence type="ECO:0000313" key="13">
    <source>
        <dbReference type="Proteomes" id="UP001353858"/>
    </source>
</evidence>
<dbReference type="EMBL" id="JARPUR010000001">
    <property type="protein sequence ID" value="KAK4884463.1"/>
    <property type="molecule type" value="Genomic_DNA"/>
</dbReference>
<evidence type="ECO:0000313" key="12">
    <source>
        <dbReference type="EMBL" id="KAK4884463.1"/>
    </source>
</evidence>
<feature type="transmembrane region" description="Helical" evidence="9">
    <location>
        <begin position="93"/>
        <end position="117"/>
    </location>
</feature>
<keyword evidence="5" id="KW-0547">Nucleotide-binding</keyword>
<feature type="transmembrane region" description="Helical" evidence="9">
    <location>
        <begin position="129"/>
        <end position="147"/>
    </location>
</feature>
<dbReference type="Pfam" id="PF00501">
    <property type="entry name" value="AMP-binding"/>
    <property type="match status" value="1"/>
</dbReference>
<dbReference type="Proteomes" id="UP001353858">
    <property type="component" value="Unassembled WGS sequence"/>
</dbReference>
<dbReference type="GO" id="GO:0046872">
    <property type="term" value="F:metal ion binding"/>
    <property type="evidence" value="ECO:0007669"/>
    <property type="project" value="UniProtKB-KW"/>
</dbReference>
<dbReference type="FunFam" id="3.30.300.30:FF:000007">
    <property type="entry name" value="4-coumarate--CoA ligase 2"/>
    <property type="match status" value="1"/>
</dbReference>
<feature type="domain" description="AMP-dependent synthetase/ligase" evidence="10">
    <location>
        <begin position="433"/>
        <end position="789"/>
    </location>
</feature>
<dbReference type="GO" id="GO:0016405">
    <property type="term" value="F:CoA-ligase activity"/>
    <property type="evidence" value="ECO:0007669"/>
    <property type="project" value="TreeGrafter"/>
</dbReference>
<evidence type="ECO:0000259" key="11">
    <source>
        <dbReference type="Pfam" id="PF13193"/>
    </source>
</evidence>
<comment type="subcellular location">
    <subcellularLocation>
        <location evidence="2">Peroxisome</location>
    </subcellularLocation>
</comment>
<keyword evidence="13" id="KW-1185">Reference proteome</keyword>
<comment type="caution">
    <text evidence="12">The sequence shown here is derived from an EMBL/GenBank/DDBJ whole genome shotgun (WGS) entry which is preliminary data.</text>
</comment>
<dbReference type="Gene3D" id="3.30.300.30">
    <property type="match status" value="1"/>
</dbReference>
<feature type="transmembrane region" description="Helical" evidence="9">
    <location>
        <begin position="242"/>
        <end position="265"/>
    </location>
</feature>
<comment type="cofactor">
    <cofactor evidence="1">
        <name>Mg(2+)</name>
        <dbReference type="ChEBI" id="CHEBI:18420"/>
    </cofactor>
</comment>
<evidence type="ECO:0000256" key="8">
    <source>
        <dbReference type="ARBA" id="ARBA00023140"/>
    </source>
</evidence>
<dbReference type="GO" id="GO:0005524">
    <property type="term" value="F:ATP binding"/>
    <property type="evidence" value="ECO:0007669"/>
    <property type="project" value="UniProtKB-KW"/>
</dbReference>
<evidence type="ECO:0000256" key="6">
    <source>
        <dbReference type="ARBA" id="ARBA00022840"/>
    </source>
</evidence>
<sequence>MEEKTSNVQKKYVNGYSNWTIIMLTLCVAVLITDNFERHGLIKNPLEIIQSVIHAIIDHWWLYIIIILCIIQQTLHLYLIEKLLSLQMLSEKLGLILHAANAFFSAVIFVVIARIYTLNPGITRGVMQFVFYKIPKMWSYAYVNYVLRTQNIENKKNDTKSSIYPSNVTLRNAFTYVVFTPDIQYTPGNFRRTHPNWKGYIKKMSYIFLLYCLLTFIIVQFLKPNVLALKSQKMSFTSTSTLLLKIAIFLHAVWLTSYLISYKLFHPAYADLMGMQHLVFDSDWWNSTDLMDFWRRWNFVVHVGMKNTVVKPLLAKGWSKQTVELIAFGVAGVLHEILYTLPLGSWPGEAVFATLLEIPFGKVSMYIAKKYGTKYGNMSMWMYLFIIHTCAEVNVLYGPPPQHLLKEQSLGQYVFDALKSNCNQSSCMTDMSTGSVASYKDVLKITCQLATAVLRNGYKTNDVIAISGRNSINFLYPVIASFYAGLTVAPLNENYTERELQQLLNISTPKIVFCSIRTANKFVKIKEKCNSVEKIILLDDSEPLHGTEGLMSFISFESDANIVKTFQPVKCDWNDTVALIMSSSGTSGVPKNVMITQKNVIVTIENKKDPLLGVYHSLKPGDHAITFLPIFHAFGLITILKQITSGYHTLLMKQFEITLFLNTVQKYKVKCVYLNPTIVIALIKSQETNNFDISCLEEIYVGSSSLKENILQSALNKLKIKSIRQAYGMTESTMVLTFTPVNDFKIGSSGKLVPYLMGKIIDLNSKENLRAYETGELCFKGDVIMKGYLKNETATKEVIDKDGWLHTGDFGFYDNNGHFYIQGRLKEIIKYNGFQVSPIELEMLLLEHSKIKDAAVFGIPHETAEEVPAAFIVLQLNSSLSENEVKEFIASNVVYYKYLRGGVKFIKEIPKTLTGKFNKSDLSKLFLQMSKL</sequence>
<evidence type="ECO:0000256" key="7">
    <source>
        <dbReference type="ARBA" id="ARBA00022842"/>
    </source>
</evidence>
<dbReference type="InterPro" id="IPR045851">
    <property type="entry name" value="AMP-bd_C_sf"/>
</dbReference>
<dbReference type="Gene3D" id="2.30.38.10">
    <property type="entry name" value="Luciferase, Domain 3"/>
    <property type="match status" value="1"/>
</dbReference>
<proteinExistence type="inferred from homology"/>
<feature type="transmembrane region" description="Helical" evidence="9">
    <location>
        <begin position="380"/>
        <end position="397"/>
    </location>
</feature>
<feature type="transmembrane region" description="Helical" evidence="9">
    <location>
        <begin position="12"/>
        <end position="32"/>
    </location>
</feature>
<feature type="domain" description="AMP-binding enzyme C-terminal" evidence="11">
    <location>
        <begin position="840"/>
        <end position="916"/>
    </location>
</feature>
<name>A0AAN7QM71_9COLE</name>
<evidence type="ECO:0000256" key="1">
    <source>
        <dbReference type="ARBA" id="ARBA00001946"/>
    </source>
</evidence>
<dbReference type="AlphaFoldDB" id="A0AAN7QM71"/>
<dbReference type="Gene3D" id="3.40.50.980">
    <property type="match status" value="2"/>
</dbReference>
<keyword evidence="6" id="KW-0067">ATP-binding</keyword>
<gene>
    <name evidence="12" type="ORF">RN001_000734</name>
</gene>
<keyword evidence="8" id="KW-0576">Peroxisome</keyword>
<keyword evidence="9" id="KW-0472">Membrane</keyword>
<dbReference type="PANTHER" id="PTHR24096:SF423">
    <property type="entry name" value="GM05240P"/>
    <property type="match status" value="1"/>
</dbReference>
<accession>A0AAN7QM71</accession>
<comment type="similarity">
    <text evidence="3">Belongs to the ATP-dependent AMP-binding enzyme family.</text>
</comment>
<evidence type="ECO:0000259" key="10">
    <source>
        <dbReference type="Pfam" id="PF00501"/>
    </source>
</evidence>
<dbReference type="SUPFAM" id="SSF56801">
    <property type="entry name" value="Acetyl-CoA synthetase-like"/>
    <property type="match status" value="1"/>
</dbReference>
<keyword evidence="9" id="KW-0812">Transmembrane</keyword>
<organism evidence="12 13">
    <name type="scientific">Aquatica leii</name>
    <dbReference type="NCBI Taxonomy" id="1421715"/>
    <lineage>
        <taxon>Eukaryota</taxon>
        <taxon>Metazoa</taxon>
        <taxon>Ecdysozoa</taxon>
        <taxon>Arthropoda</taxon>
        <taxon>Hexapoda</taxon>
        <taxon>Insecta</taxon>
        <taxon>Pterygota</taxon>
        <taxon>Neoptera</taxon>
        <taxon>Endopterygota</taxon>
        <taxon>Coleoptera</taxon>
        <taxon>Polyphaga</taxon>
        <taxon>Elateriformia</taxon>
        <taxon>Elateroidea</taxon>
        <taxon>Lampyridae</taxon>
        <taxon>Luciolinae</taxon>
        <taxon>Aquatica</taxon>
    </lineage>
</organism>
<keyword evidence="9" id="KW-1133">Transmembrane helix</keyword>
<dbReference type="Pfam" id="PF13193">
    <property type="entry name" value="AMP-binding_C"/>
    <property type="match status" value="1"/>
</dbReference>
<keyword evidence="7" id="KW-0460">Magnesium</keyword>
<evidence type="ECO:0000256" key="2">
    <source>
        <dbReference type="ARBA" id="ARBA00004275"/>
    </source>
</evidence>
<dbReference type="InterPro" id="IPR025110">
    <property type="entry name" value="AMP-bd_C"/>
</dbReference>
<reference evidence="13" key="1">
    <citation type="submission" date="2023-01" db="EMBL/GenBank/DDBJ databases">
        <title>Key to firefly adult light organ development and bioluminescence: homeobox transcription factors regulate luciferase expression and transportation to peroxisome.</title>
        <authorList>
            <person name="Fu X."/>
        </authorList>
    </citation>
    <scope>NUCLEOTIDE SEQUENCE [LARGE SCALE GENOMIC DNA]</scope>
</reference>
<evidence type="ECO:0000256" key="9">
    <source>
        <dbReference type="SAM" id="Phobius"/>
    </source>
</evidence>
<feature type="transmembrane region" description="Helical" evidence="9">
    <location>
        <begin position="204"/>
        <end position="222"/>
    </location>
</feature>